<organism evidence="1">
    <name type="scientific">marine metagenome</name>
    <dbReference type="NCBI Taxonomy" id="408172"/>
    <lineage>
        <taxon>unclassified sequences</taxon>
        <taxon>metagenomes</taxon>
        <taxon>ecological metagenomes</taxon>
    </lineage>
</organism>
<sequence length="31" mass="3665">MSNLTVLNWDEILVLINQIDIYDQMKPGFIK</sequence>
<accession>A0A382I4J1</accession>
<protein>
    <submittedName>
        <fullName evidence="1">Uncharacterized protein</fullName>
    </submittedName>
</protein>
<gene>
    <name evidence="1" type="ORF">METZ01_LOCUS247458</name>
</gene>
<dbReference type="AlphaFoldDB" id="A0A382I4J1"/>
<evidence type="ECO:0000313" key="1">
    <source>
        <dbReference type="EMBL" id="SVB94604.1"/>
    </source>
</evidence>
<proteinExistence type="predicted"/>
<reference evidence="1" key="1">
    <citation type="submission" date="2018-05" db="EMBL/GenBank/DDBJ databases">
        <authorList>
            <person name="Lanie J.A."/>
            <person name="Ng W.-L."/>
            <person name="Kazmierczak K.M."/>
            <person name="Andrzejewski T.M."/>
            <person name="Davidsen T.M."/>
            <person name="Wayne K.J."/>
            <person name="Tettelin H."/>
            <person name="Glass J.I."/>
            <person name="Rusch D."/>
            <person name="Podicherti R."/>
            <person name="Tsui H.-C.T."/>
            <person name="Winkler M.E."/>
        </authorList>
    </citation>
    <scope>NUCLEOTIDE SEQUENCE</scope>
</reference>
<dbReference type="EMBL" id="UINC01065195">
    <property type="protein sequence ID" value="SVB94604.1"/>
    <property type="molecule type" value="Genomic_DNA"/>
</dbReference>
<name>A0A382I4J1_9ZZZZ</name>